<dbReference type="GO" id="GO:0003700">
    <property type="term" value="F:DNA-binding transcription factor activity"/>
    <property type="evidence" value="ECO:0007669"/>
    <property type="project" value="InterPro"/>
</dbReference>
<dbReference type="Gene3D" id="1.10.10.10">
    <property type="entry name" value="Winged helix-like DNA-binding domain superfamily/Winged helix DNA-binding domain"/>
    <property type="match status" value="1"/>
</dbReference>
<sequence length="187" mass="19701">MSYRLPVTRTSTRPAPVRTKDANPASATGAARGRDGVPPATRSAKRGDLLSGSLAYAIKRAQVRCDEALVLHLGGNLSPARFAALCAIGANPGISQAALGGLLGIKGPGTVKVVDELERMGLVSRNATEDRRAYALHLTDRGNADLDLYQAASQSFEKKIAACLSARERTLLLSLLAKVADDQDPPR</sequence>
<dbReference type="SUPFAM" id="SSF46785">
    <property type="entry name" value="Winged helix' DNA-binding domain"/>
    <property type="match status" value="1"/>
</dbReference>
<evidence type="ECO:0000313" key="4">
    <source>
        <dbReference type="Proteomes" id="UP000326780"/>
    </source>
</evidence>
<evidence type="ECO:0000259" key="2">
    <source>
        <dbReference type="PROSITE" id="PS50995"/>
    </source>
</evidence>
<gene>
    <name evidence="3" type="ORF">GFK26_21315</name>
</gene>
<name>A0A5Q0M6G8_VARPD</name>
<dbReference type="EMBL" id="CP045644">
    <property type="protein sequence ID" value="QFZ85113.1"/>
    <property type="molecule type" value="Genomic_DNA"/>
</dbReference>
<dbReference type="Pfam" id="PF12802">
    <property type="entry name" value="MarR_2"/>
    <property type="match status" value="1"/>
</dbReference>
<organism evidence="3 4">
    <name type="scientific">Variovorax paradoxus</name>
    <dbReference type="NCBI Taxonomy" id="34073"/>
    <lineage>
        <taxon>Bacteria</taxon>
        <taxon>Pseudomonadati</taxon>
        <taxon>Pseudomonadota</taxon>
        <taxon>Betaproteobacteria</taxon>
        <taxon>Burkholderiales</taxon>
        <taxon>Comamonadaceae</taxon>
        <taxon>Variovorax</taxon>
    </lineage>
</organism>
<dbReference type="PANTHER" id="PTHR33164:SF89">
    <property type="entry name" value="MARR FAMILY REGULATORY PROTEIN"/>
    <property type="match status" value="1"/>
</dbReference>
<dbReference type="AlphaFoldDB" id="A0A5Q0M6G8"/>
<reference evidence="3 4" key="1">
    <citation type="submission" date="2019-10" db="EMBL/GenBank/DDBJ databases">
        <title>Complete genome sequence of Variovorax paradoxus 5C-2.</title>
        <authorList>
            <person name="Gogoleva N.E."/>
            <person name="Balkin A.S."/>
        </authorList>
    </citation>
    <scope>NUCLEOTIDE SEQUENCE [LARGE SCALE GENOMIC DNA]</scope>
    <source>
        <strain evidence="3 4">5C-2</strain>
    </source>
</reference>
<dbReference type="Proteomes" id="UP000326780">
    <property type="component" value="Chromosome"/>
</dbReference>
<evidence type="ECO:0000256" key="1">
    <source>
        <dbReference type="SAM" id="MobiDB-lite"/>
    </source>
</evidence>
<dbReference type="GO" id="GO:0006950">
    <property type="term" value="P:response to stress"/>
    <property type="evidence" value="ECO:0007669"/>
    <property type="project" value="TreeGrafter"/>
</dbReference>
<dbReference type="InterPro" id="IPR039422">
    <property type="entry name" value="MarR/SlyA-like"/>
</dbReference>
<evidence type="ECO:0000313" key="3">
    <source>
        <dbReference type="EMBL" id="QFZ85113.1"/>
    </source>
</evidence>
<dbReference type="RefSeq" id="WP_153283731.1">
    <property type="nucleotide sequence ID" value="NZ_CP045644.1"/>
</dbReference>
<dbReference type="InterPro" id="IPR036388">
    <property type="entry name" value="WH-like_DNA-bd_sf"/>
</dbReference>
<dbReference type="PANTHER" id="PTHR33164">
    <property type="entry name" value="TRANSCRIPTIONAL REGULATOR, MARR FAMILY"/>
    <property type="match status" value="1"/>
</dbReference>
<feature type="region of interest" description="Disordered" evidence="1">
    <location>
        <begin position="1"/>
        <end position="44"/>
    </location>
</feature>
<accession>A0A5Q0M6G8</accession>
<dbReference type="SMART" id="SM00347">
    <property type="entry name" value="HTH_MARR"/>
    <property type="match status" value="1"/>
</dbReference>
<proteinExistence type="predicted"/>
<dbReference type="PROSITE" id="PS50995">
    <property type="entry name" value="HTH_MARR_2"/>
    <property type="match status" value="1"/>
</dbReference>
<feature type="domain" description="HTH marR-type" evidence="2">
    <location>
        <begin position="51"/>
        <end position="181"/>
    </location>
</feature>
<protein>
    <submittedName>
        <fullName evidence="3">MarR family transcriptional regulator</fullName>
    </submittedName>
</protein>
<dbReference type="InterPro" id="IPR036390">
    <property type="entry name" value="WH_DNA-bd_sf"/>
</dbReference>
<dbReference type="InterPro" id="IPR000835">
    <property type="entry name" value="HTH_MarR-typ"/>
</dbReference>